<protein>
    <recommendedName>
        <fullName evidence="1">Reverse transcriptase domain-containing protein</fullName>
    </recommendedName>
</protein>
<dbReference type="InterPro" id="IPR000477">
    <property type="entry name" value="RT_dom"/>
</dbReference>
<dbReference type="InterPro" id="IPR043128">
    <property type="entry name" value="Rev_trsase/Diguanyl_cyclase"/>
</dbReference>
<dbReference type="SUPFAM" id="SSF56672">
    <property type="entry name" value="DNA/RNA polymerases"/>
    <property type="match status" value="1"/>
</dbReference>
<dbReference type="InterPro" id="IPR008042">
    <property type="entry name" value="Retrotrans_Pao"/>
</dbReference>
<evidence type="ECO:0000259" key="1">
    <source>
        <dbReference type="PROSITE" id="PS50878"/>
    </source>
</evidence>
<dbReference type="Pfam" id="PF05380">
    <property type="entry name" value="Peptidase_A17"/>
    <property type="match status" value="1"/>
</dbReference>
<comment type="caution">
    <text evidence="2">The sequence shown here is derived from an EMBL/GenBank/DDBJ whole genome shotgun (WGS) entry which is preliminary data.</text>
</comment>
<sequence>MLLCDIEAASTQIRLCAEYKDLCRFLWVKDTNDLCNKSNVIEYRFKRLPFGVTASPSILNMAILAYLSTQNTSLADEIAKNLYVDNILIMTETEKDALQKYKESKQLFANIGMNLREYVTNSHQVNAGIPEIDRTPTGEIKILGVPYNTDTDRFTIRTSFPRRKILTKRDIISQINSIYDPLGFASPLLVKLKGIMREAYDTKMDWKETLPAELTKRWNGICDEVNNAIISIPRRPDPRNLGELECESPVLWVFGDASQQAIATCAYLQYCTTNWVSNLICGKTKLTPKEHPQTIPRLELLSTLISLRFALTIQKSMTSLVKKVNIVSDSEIALHWLKSSRTLPVFVTNQKDRIVKIKSQIEAQNVPVTLLHVTSDYNPADCGTRGLTASKINSSSWIQGPQWLRNKNDKWPLKSMGNIEENLSKDVPHGNGKTIIAPVISETQPSEERNEIMDLTRFSKLGRALRTIARVAKLLQRWVRQTNEHRHTDIRLMVINNFTTDPEITAEEIAASEVIILWGRLSATT</sequence>
<name>A0A016WE01_9BILA</name>
<dbReference type="Pfam" id="PF00078">
    <property type="entry name" value="RVT_1"/>
    <property type="match status" value="1"/>
</dbReference>
<feature type="domain" description="Reverse transcriptase" evidence="1">
    <location>
        <begin position="1"/>
        <end position="147"/>
    </location>
</feature>
<evidence type="ECO:0000313" key="2">
    <source>
        <dbReference type="EMBL" id="EYC37502.1"/>
    </source>
</evidence>
<keyword evidence="3" id="KW-1185">Reference proteome</keyword>
<dbReference type="AlphaFoldDB" id="A0A016WE01"/>
<dbReference type="STRING" id="53326.A0A016WE01"/>
<evidence type="ECO:0000313" key="3">
    <source>
        <dbReference type="Proteomes" id="UP000024635"/>
    </source>
</evidence>
<dbReference type="PANTHER" id="PTHR47331">
    <property type="entry name" value="PHD-TYPE DOMAIN-CONTAINING PROTEIN"/>
    <property type="match status" value="1"/>
</dbReference>
<reference evidence="3" key="1">
    <citation type="journal article" date="2015" name="Nat. Genet.">
        <title>The genome and transcriptome of the zoonotic hookworm Ancylostoma ceylanicum identify infection-specific gene families.</title>
        <authorList>
            <person name="Schwarz E.M."/>
            <person name="Hu Y."/>
            <person name="Antoshechkin I."/>
            <person name="Miller M.M."/>
            <person name="Sternberg P.W."/>
            <person name="Aroian R.V."/>
        </authorList>
    </citation>
    <scope>NUCLEOTIDE SEQUENCE</scope>
    <source>
        <strain evidence="3">HY135</strain>
    </source>
</reference>
<dbReference type="Gene3D" id="3.30.70.270">
    <property type="match status" value="1"/>
</dbReference>
<proteinExistence type="predicted"/>
<dbReference type="PROSITE" id="PS50878">
    <property type="entry name" value="RT_POL"/>
    <property type="match status" value="1"/>
</dbReference>
<dbReference type="Proteomes" id="UP000024635">
    <property type="component" value="Unassembled WGS sequence"/>
</dbReference>
<gene>
    <name evidence="2" type="primary">Acey_s0784.g2335</name>
    <name evidence="2" type="ORF">Y032_0784g2335</name>
</gene>
<accession>A0A016WE01</accession>
<dbReference type="EMBL" id="JARK01000384">
    <property type="protein sequence ID" value="EYC37502.1"/>
    <property type="molecule type" value="Genomic_DNA"/>
</dbReference>
<dbReference type="InterPro" id="IPR043502">
    <property type="entry name" value="DNA/RNA_pol_sf"/>
</dbReference>
<dbReference type="OrthoDB" id="5872779at2759"/>
<organism evidence="2 3">
    <name type="scientific">Ancylostoma ceylanicum</name>
    <dbReference type="NCBI Taxonomy" id="53326"/>
    <lineage>
        <taxon>Eukaryota</taxon>
        <taxon>Metazoa</taxon>
        <taxon>Ecdysozoa</taxon>
        <taxon>Nematoda</taxon>
        <taxon>Chromadorea</taxon>
        <taxon>Rhabditida</taxon>
        <taxon>Rhabditina</taxon>
        <taxon>Rhabditomorpha</taxon>
        <taxon>Strongyloidea</taxon>
        <taxon>Ancylostomatidae</taxon>
        <taxon>Ancylostomatinae</taxon>
        <taxon>Ancylostoma</taxon>
    </lineage>
</organism>
<dbReference type="Gene3D" id="3.10.10.10">
    <property type="entry name" value="HIV Type 1 Reverse Transcriptase, subunit A, domain 1"/>
    <property type="match status" value="1"/>
</dbReference>